<evidence type="ECO:0000259" key="1">
    <source>
        <dbReference type="Pfam" id="PF13358"/>
    </source>
</evidence>
<reference evidence="2 3" key="1">
    <citation type="submission" date="2018-06" db="EMBL/GenBank/DDBJ databases">
        <title>Genomic Encyclopedia of Type Strains, Phase IV (KMG-IV): sequencing the most valuable type-strain genomes for metagenomic binning, comparative biology and taxonomic classification.</title>
        <authorList>
            <person name="Goeker M."/>
        </authorList>
    </citation>
    <scope>NUCLEOTIDE SEQUENCE [LARGE SCALE GENOMIC DNA]</scope>
    <source>
        <strain evidence="2 3">DSM 18048</strain>
    </source>
</reference>
<evidence type="ECO:0000313" key="3">
    <source>
        <dbReference type="Proteomes" id="UP000248326"/>
    </source>
</evidence>
<dbReference type="Proteomes" id="UP000248326">
    <property type="component" value="Unassembled WGS sequence"/>
</dbReference>
<comment type="caution">
    <text evidence="2">The sequence shown here is derived from an EMBL/GenBank/DDBJ whole genome shotgun (WGS) entry which is preliminary data.</text>
</comment>
<dbReference type="PANTHER" id="PTHR46564:SF1">
    <property type="entry name" value="TRANSPOSASE"/>
    <property type="match status" value="1"/>
</dbReference>
<dbReference type="InterPro" id="IPR036397">
    <property type="entry name" value="RNaseH_sf"/>
</dbReference>
<dbReference type="Gene3D" id="3.30.420.10">
    <property type="entry name" value="Ribonuclease H-like superfamily/Ribonuclease H"/>
    <property type="match status" value="1"/>
</dbReference>
<dbReference type="InterPro" id="IPR038717">
    <property type="entry name" value="Tc1-like_DDE_dom"/>
</dbReference>
<accession>A0A318SMI3</accession>
<feature type="domain" description="Tc1-like transposase DDE" evidence="1">
    <location>
        <begin position="3"/>
        <end position="131"/>
    </location>
</feature>
<keyword evidence="3" id="KW-1185">Reference proteome</keyword>
<dbReference type="EMBL" id="QJSX01000008">
    <property type="protein sequence ID" value="PYE53680.1"/>
    <property type="molecule type" value="Genomic_DNA"/>
</dbReference>
<dbReference type="AlphaFoldDB" id="A0A318SMI3"/>
<dbReference type="Pfam" id="PF13358">
    <property type="entry name" value="DDE_3"/>
    <property type="match status" value="1"/>
</dbReference>
<organism evidence="2 3">
    <name type="scientific">Deinococcus yavapaiensis KR-236</name>
    <dbReference type="NCBI Taxonomy" id="694435"/>
    <lineage>
        <taxon>Bacteria</taxon>
        <taxon>Thermotogati</taxon>
        <taxon>Deinococcota</taxon>
        <taxon>Deinococci</taxon>
        <taxon>Deinococcales</taxon>
        <taxon>Deinococcaceae</taxon>
        <taxon>Deinococcus</taxon>
    </lineage>
</organism>
<protein>
    <submittedName>
        <fullName evidence="2">Putative transposase</fullName>
    </submittedName>
</protein>
<dbReference type="InterPro" id="IPR047655">
    <property type="entry name" value="Transpos_IS630-like"/>
</dbReference>
<dbReference type="PANTHER" id="PTHR46564">
    <property type="entry name" value="TRANSPOSASE"/>
    <property type="match status" value="1"/>
</dbReference>
<gene>
    <name evidence="2" type="ORF">DES52_108211</name>
</gene>
<dbReference type="GO" id="GO:0003676">
    <property type="term" value="F:nucleic acid binding"/>
    <property type="evidence" value="ECO:0007669"/>
    <property type="project" value="InterPro"/>
</dbReference>
<proteinExistence type="predicted"/>
<sequence>MKGVRRRTWGMRGVTPVVELPANWLKLSTIGAITSSGRFFQNTKQGAIRSADVVRFLTHVLWHVTGEVIVVLDNAGIHRAKQVQRFVQGHERLSLVFLPPYAPELNPIERVWAYVKRHVLGNFCARSLTELKAKLVVAWQRVRYIDLPARLIHANQCRNQ</sequence>
<name>A0A318SMI3_9DEIO</name>
<evidence type="ECO:0000313" key="2">
    <source>
        <dbReference type="EMBL" id="PYE53680.1"/>
    </source>
</evidence>
<dbReference type="NCBIfam" id="NF033545">
    <property type="entry name" value="transpos_IS630"/>
    <property type="match status" value="1"/>
</dbReference>